<gene>
    <name evidence="2" type="ORF">VC83_02158</name>
</gene>
<feature type="compositionally biased region" description="Basic and acidic residues" evidence="1">
    <location>
        <begin position="433"/>
        <end position="453"/>
    </location>
</feature>
<dbReference type="PANTHER" id="PTHR31027">
    <property type="entry name" value="NUCLEAR SEGREGATION PROTEIN BFR1"/>
    <property type="match status" value="1"/>
</dbReference>
<dbReference type="PANTHER" id="PTHR31027:SF2">
    <property type="entry name" value="LEBERCILIN DOMAIN-CONTAINING PROTEIN"/>
    <property type="match status" value="1"/>
</dbReference>
<dbReference type="eggNOG" id="ENOG502QRKP">
    <property type="taxonomic scope" value="Eukaryota"/>
</dbReference>
<protein>
    <recommendedName>
        <fullName evidence="3">Nuclear segregation protein Bfr1</fullName>
    </recommendedName>
</protein>
<evidence type="ECO:0000313" key="2">
    <source>
        <dbReference type="EMBL" id="OAF61531.1"/>
    </source>
</evidence>
<evidence type="ECO:0000256" key="1">
    <source>
        <dbReference type="SAM" id="MobiDB-lite"/>
    </source>
</evidence>
<name>A0A177AJR1_9PEZI</name>
<dbReference type="GO" id="GO:0042175">
    <property type="term" value="C:nuclear outer membrane-endoplasmic reticulum membrane network"/>
    <property type="evidence" value="ECO:0007669"/>
    <property type="project" value="TreeGrafter"/>
</dbReference>
<accession>A0A177AJR1</accession>
<dbReference type="GO" id="GO:0003729">
    <property type="term" value="F:mRNA binding"/>
    <property type="evidence" value="ECO:0007669"/>
    <property type="project" value="TreeGrafter"/>
</dbReference>
<reference evidence="2" key="1">
    <citation type="submission" date="2016-03" db="EMBL/GenBank/DDBJ databases">
        <title>Updated assembly of Pseudogymnoascus destructans, the fungus causing white-nose syndrome of bats.</title>
        <authorList>
            <person name="Palmer J.M."/>
            <person name="Drees K.P."/>
            <person name="Foster J.T."/>
            <person name="Lindner D.L."/>
        </authorList>
    </citation>
    <scope>NUCLEOTIDE SEQUENCE [LARGE SCALE GENOMIC DNA]</scope>
    <source>
        <strain evidence="2">20631-21</strain>
    </source>
</reference>
<dbReference type="RefSeq" id="XP_024326806.1">
    <property type="nucleotide sequence ID" value="XM_024465826.1"/>
</dbReference>
<feature type="compositionally biased region" description="Low complexity" evidence="1">
    <location>
        <begin position="379"/>
        <end position="390"/>
    </location>
</feature>
<organism evidence="2">
    <name type="scientific">Pseudogymnoascus destructans</name>
    <dbReference type="NCBI Taxonomy" id="655981"/>
    <lineage>
        <taxon>Eukaryota</taxon>
        <taxon>Fungi</taxon>
        <taxon>Dikarya</taxon>
        <taxon>Ascomycota</taxon>
        <taxon>Pezizomycotina</taxon>
        <taxon>Leotiomycetes</taxon>
        <taxon>Thelebolales</taxon>
        <taxon>Thelebolaceae</taxon>
        <taxon>Pseudogymnoascus</taxon>
    </lineage>
</organism>
<feature type="region of interest" description="Disordered" evidence="1">
    <location>
        <begin position="56"/>
        <end position="75"/>
    </location>
</feature>
<evidence type="ECO:0008006" key="3">
    <source>
        <dbReference type="Google" id="ProtNLM"/>
    </source>
</evidence>
<dbReference type="GO" id="GO:1990904">
    <property type="term" value="C:ribonucleoprotein complex"/>
    <property type="evidence" value="ECO:0007669"/>
    <property type="project" value="TreeGrafter"/>
</dbReference>
<dbReference type="GO" id="GO:0008298">
    <property type="term" value="P:intracellular mRNA localization"/>
    <property type="evidence" value="ECO:0007669"/>
    <property type="project" value="TreeGrafter"/>
</dbReference>
<sequence length="499" mass="55426">MSEKTAPAAETVVLVPAVTEKKRPERPDDAAFEAAKEKAKKEHKVAQDKFNAAKAKVELAQPKNKDGTPSATQKRCQELQTKLNEIRKEQAGGKAGRNQVFDQIKKLDEQLKSRIAEQKAARSRVAFKNVDEIDRQIDHLEKQVNGGMMKLVDERKALTEVSSLRKQRKNFAGFEDSQKGIDDVKAKIKVLRDSLDDPVAKARSDEYNKIQAELDVIKAEQDEVFKKIHALRSQREDLYKESQAKYQAVRAIEDNHWKAKKAFQSHEYEQRQKTRERIKAEQEAFNLQKKRERAEKVLAEASEPAYLDEIRRAQSLIHYLDPSTANEASKPLLAPSGLTAEAQRTVDDSGIKGMRVAKKEDEEYFAGTGGKKGKKGRKAAASPSAPAPGKFTLPPAVLEDCSSMGIEPPMSAADIPAVLAKAQEKLAFWRADQKAQTEKNVAKAQKDIEKLDAEESTPATNGSKKSEESVVASTIETVKDTVADVAEKVKAVTVGEDKE</sequence>
<feature type="region of interest" description="Disordered" evidence="1">
    <location>
        <begin position="433"/>
        <end position="470"/>
    </location>
</feature>
<dbReference type="GeneID" id="36285242"/>
<dbReference type="Proteomes" id="UP000077154">
    <property type="component" value="Unassembled WGS sequence"/>
</dbReference>
<dbReference type="GO" id="GO:0005783">
    <property type="term" value="C:endoplasmic reticulum"/>
    <property type="evidence" value="ECO:0007669"/>
    <property type="project" value="TreeGrafter"/>
</dbReference>
<proteinExistence type="predicted"/>
<dbReference type="InterPro" id="IPR039604">
    <property type="entry name" value="Bfr1"/>
</dbReference>
<dbReference type="OrthoDB" id="2195113at2759"/>
<dbReference type="EMBL" id="KV441389">
    <property type="protein sequence ID" value="OAF61531.1"/>
    <property type="molecule type" value="Genomic_DNA"/>
</dbReference>
<dbReference type="AlphaFoldDB" id="A0A177AJR1"/>
<dbReference type="VEuPathDB" id="FungiDB:GMDG_01481"/>
<feature type="region of interest" description="Disordered" evidence="1">
    <location>
        <begin position="362"/>
        <end position="393"/>
    </location>
</feature>